<dbReference type="Pfam" id="PF02798">
    <property type="entry name" value="GST_N"/>
    <property type="match status" value="1"/>
</dbReference>
<dbReference type="Pfam" id="PF00043">
    <property type="entry name" value="GST_C"/>
    <property type="match status" value="1"/>
</dbReference>
<dbReference type="SFLD" id="SFLDS00019">
    <property type="entry name" value="Glutathione_Transferase_(cytos"/>
    <property type="match status" value="1"/>
</dbReference>
<dbReference type="Proteomes" id="UP000031572">
    <property type="component" value="Unassembled WGS sequence"/>
</dbReference>
<dbReference type="RefSeq" id="WP_040042492.1">
    <property type="nucleotide sequence ID" value="NZ_JWJG01000028.1"/>
</dbReference>
<dbReference type="InterPro" id="IPR004045">
    <property type="entry name" value="Glutathione_S-Trfase_N"/>
</dbReference>
<dbReference type="SUPFAM" id="SSF47616">
    <property type="entry name" value="GST C-terminal domain-like"/>
    <property type="match status" value="1"/>
</dbReference>
<gene>
    <name evidence="4" type="ORF">TSA66_11995</name>
</gene>
<dbReference type="STRING" id="709839.TSA66_11995"/>
<dbReference type="SUPFAM" id="SSF52833">
    <property type="entry name" value="Thioredoxin-like"/>
    <property type="match status" value="1"/>
</dbReference>
<organism evidence="4 5">
    <name type="scientific">Noviherbaspirillum autotrophicum</name>
    <dbReference type="NCBI Taxonomy" id="709839"/>
    <lineage>
        <taxon>Bacteria</taxon>
        <taxon>Pseudomonadati</taxon>
        <taxon>Pseudomonadota</taxon>
        <taxon>Betaproteobacteria</taxon>
        <taxon>Burkholderiales</taxon>
        <taxon>Oxalobacteraceae</taxon>
        <taxon>Noviherbaspirillum</taxon>
    </lineage>
</organism>
<proteinExistence type="inferred from homology"/>
<feature type="domain" description="GST C-terminal" evidence="3">
    <location>
        <begin position="87"/>
        <end position="210"/>
    </location>
</feature>
<dbReference type="PANTHER" id="PTHR44051:SF8">
    <property type="entry name" value="GLUTATHIONE S-TRANSFERASE GSTA"/>
    <property type="match status" value="1"/>
</dbReference>
<dbReference type="InterPro" id="IPR036282">
    <property type="entry name" value="Glutathione-S-Trfase_C_sf"/>
</dbReference>
<dbReference type="PROSITE" id="PS50404">
    <property type="entry name" value="GST_NTER"/>
    <property type="match status" value="1"/>
</dbReference>
<comment type="caution">
    <text evidence="4">The sequence shown here is derived from an EMBL/GenBank/DDBJ whole genome shotgun (WGS) entry which is preliminary data.</text>
</comment>
<dbReference type="InterPro" id="IPR040079">
    <property type="entry name" value="Glutathione_S-Trfase"/>
</dbReference>
<dbReference type="SFLD" id="SFLDG01150">
    <property type="entry name" value="Main.1:_Beta-like"/>
    <property type="match status" value="1"/>
</dbReference>
<evidence type="ECO:0000259" key="2">
    <source>
        <dbReference type="PROSITE" id="PS50404"/>
    </source>
</evidence>
<sequence length="210" mass="23473">MNATAMTLYYSPGACSLAPHILLEETDADYRLVEVSVAKGQTQEEAFLKMNPKGRVPVLTSDGHTLTEVPAICWYIGATGKGLIPEDVLLRARVLEWFNWLSGTLHAVAFGGKWRPQRFVKDAALFGEVQARADDNLRDGFAYIEARMAGRQWAVGEEYGVVDPYLFVFYNWARSIGADVPQAYPAWHAHARRIAARDAVRRACEQEGLR</sequence>
<feature type="domain" description="GST N-terminal" evidence="2">
    <location>
        <begin position="3"/>
        <end position="84"/>
    </location>
</feature>
<accession>A0A0C1YSJ4</accession>
<protein>
    <recommendedName>
        <fullName evidence="6">Glutathione S-transferase</fullName>
    </recommendedName>
</protein>
<name>A0A0C1YSJ4_9BURK</name>
<dbReference type="Gene3D" id="1.20.1050.10">
    <property type="match status" value="1"/>
</dbReference>
<dbReference type="SFLD" id="SFLDG00358">
    <property type="entry name" value="Main_(cytGST)"/>
    <property type="match status" value="1"/>
</dbReference>
<keyword evidence="5" id="KW-1185">Reference proteome</keyword>
<dbReference type="InterPro" id="IPR036249">
    <property type="entry name" value="Thioredoxin-like_sf"/>
</dbReference>
<dbReference type="PROSITE" id="PS50405">
    <property type="entry name" value="GST_CTER"/>
    <property type="match status" value="1"/>
</dbReference>
<dbReference type="Gene3D" id="3.40.30.10">
    <property type="entry name" value="Glutaredoxin"/>
    <property type="match status" value="1"/>
</dbReference>
<dbReference type="PANTHER" id="PTHR44051">
    <property type="entry name" value="GLUTATHIONE S-TRANSFERASE-RELATED"/>
    <property type="match status" value="1"/>
</dbReference>
<dbReference type="CDD" id="cd03057">
    <property type="entry name" value="GST_N_Beta"/>
    <property type="match status" value="1"/>
</dbReference>
<evidence type="ECO:0008006" key="6">
    <source>
        <dbReference type="Google" id="ProtNLM"/>
    </source>
</evidence>
<evidence type="ECO:0000313" key="5">
    <source>
        <dbReference type="Proteomes" id="UP000031572"/>
    </source>
</evidence>
<dbReference type="CDD" id="cd03188">
    <property type="entry name" value="GST_C_Beta"/>
    <property type="match status" value="1"/>
</dbReference>
<comment type="similarity">
    <text evidence="1">Belongs to the GST superfamily.</text>
</comment>
<dbReference type="AlphaFoldDB" id="A0A0C1YSJ4"/>
<dbReference type="InterPro" id="IPR010987">
    <property type="entry name" value="Glutathione-S-Trfase_C-like"/>
</dbReference>
<evidence type="ECO:0000256" key="1">
    <source>
        <dbReference type="RuleBase" id="RU003494"/>
    </source>
</evidence>
<dbReference type="EMBL" id="JWJG01000028">
    <property type="protein sequence ID" value="KIF83677.1"/>
    <property type="molecule type" value="Genomic_DNA"/>
</dbReference>
<evidence type="ECO:0000313" key="4">
    <source>
        <dbReference type="EMBL" id="KIF83677.1"/>
    </source>
</evidence>
<dbReference type="InterPro" id="IPR004046">
    <property type="entry name" value="GST_C"/>
</dbReference>
<evidence type="ECO:0000259" key="3">
    <source>
        <dbReference type="PROSITE" id="PS50405"/>
    </source>
</evidence>
<reference evidence="4 5" key="1">
    <citation type="submission" date="2014-12" db="EMBL/GenBank/DDBJ databases">
        <title>Denitrispirillum autotrophicum gen. nov., sp. nov., Denitrifying, Facultatively Autotrophic Bacteria Isolated from Rice Paddy Soil.</title>
        <authorList>
            <person name="Ishii S."/>
            <person name="Ashida N."/>
            <person name="Ohno H."/>
            <person name="Otsuka S."/>
            <person name="Yokota A."/>
            <person name="Senoo K."/>
        </authorList>
    </citation>
    <scope>NUCLEOTIDE SEQUENCE [LARGE SCALE GENOMIC DNA]</scope>
    <source>
        <strain evidence="4 5">TSA66</strain>
    </source>
</reference>